<gene>
    <name evidence="2" type="ORF">CRG98_031888</name>
</gene>
<feature type="transmembrane region" description="Helical" evidence="1">
    <location>
        <begin position="12"/>
        <end position="32"/>
    </location>
</feature>
<dbReference type="AlphaFoldDB" id="A0A2I0IUS8"/>
<evidence type="ECO:0000313" key="3">
    <source>
        <dbReference type="Proteomes" id="UP000233551"/>
    </source>
</evidence>
<evidence type="ECO:0000256" key="1">
    <source>
        <dbReference type="SAM" id="Phobius"/>
    </source>
</evidence>
<comment type="caution">
    <text evidence="2">The sequence shown here is derived from an EMBL/GenBank/DDBJ whole genome shotgun (WGS) entry which is preliminary data.</text>
</comment>
<proteinExistence type="predicted"/>
<accession>A0A2I0IUS8</accession>
<protein>
    <submittedName>
        <fullName evidence="2">Uncharacterized protein</fullName>
    </submittedName>
</protein>
<keyword evidence="1" id="KW-0472">Membrane</keyword>
<keyword evidence="1" id="KW-1133">Transmembrane helix</keyword>
<keyword evidence="3" id="KW-1185">Reference proteome</keyword>
<feature type="non-terminal residue" evidence="2">
    <location>
        <position position="123"/>
    </location>
</feature>
<dbReference type="Proteomes" id="UP000233551">
    <property type="component" value="Unassembled WGS sequence"/>
</dbReference>
<keyword evidence="1" id="KW-0812">Transmembrane</keyword>
<sequence>MHWSHEAVGANRTSVATATVFFLLFVFLAVIAREGANGHWNLSPPSLVSSPSSYPTNLSPLLQTILTIDEAQALLSFSSVPSNGFSITPLPEDDSAGSVPQQYGAAPLPASAPVFEFKAESFP</sequence>
<dbReference type="EMBL" id="PGOL01002464">
    <property type="protein sequence ID" value="PKI47755.1"/>
    <property type="molecule type" value="Genomic_DNA"/>
</dbReference>
<evidence type="ECO:0000313" key="2">
    <source>
        <dbReference type="EMBL" id="PKI47755.1"/>
    </source>
</evidence>
<name>A0A2I0IUS8_PUNGR</name>
<organism evidence="2 3">
    <name type="scientific">Punica granatum</name>
    <name type="common">Pomegranate</name>
    <dbReference type="NCBI Taxonomy" id="22663"/>
    <lineage>
        <taxon>Eukaryota</taxon>
        <taxon>Viridiplantae</taxon>
        <taxon>Streptophyta</taxon>
        <taxon>Embryophyta</taxon>
        <taxon>Tracheophyta</taxon>
        <taxon>Spermatophyta</taxon>
        <taxon>Magnoliopsida</taxon>
        <taxon>eudicotyledons</taxon>
        <taxon>Gunneridae</taxon>
        <taxon>Pentapetalae</taxon>
        <taxon>rosids</taxon>
        <taxon>malvids</taxon>
        <taxon>Myrtales</taxon>
        <taxon>Lythraceae</taxon>
        <taxon>Punica</taxon>
    </lineage>
</organism>
<reference evidence="2 3" key="1">
    <citation type="submission" date="2017-11" db="EMBL/GenBank/DDBJ databases">
        <title>De-novo sequencing of pomegranate (Punica granatum L.) genome.</title>
        <authorList>
            <person name="Akparov Z."/>
            <person name="Amiraslanov A."/>
            <person name="Hajiyeva S."/>
            <person name="Abbasov M."/>
            <person name="Kaur K."/>
            <person name="Hamwieh A."/>
            <person name="Solovyev V."/>
            <person name="Salamov A."/>
            <person name="Braich B."/>
            <person name="Kosarev P."/>
            <person name="Mahmoud A."/>
            <person name="Hajiyev E."/>
            <person name="Babayeva S."/>
            <person name="Izzatullayeva V."/>
            <person name="Mammadov A."/>
            <person name="Mammadov A."/>
            <person name="Sharifova S."/>
            <person name="Ojaghi J."/>
            <person name="Eynullazada K."/>
            <person name="Bayramov B."/>
            <person name="Abdulazimova A."/>
            <person name="Shahmuradov I."/>
        </authorList>
    </citation>
    <scope>NUCLEOTIDE SEQUENCE [LARGE SCALE GENOMIC DNA]</scope>
    <source>
        <strain evidence="3">cv. AG2017</strain>
        <tissue evidence="2">Leaf</tissue>
    </source>
</reference>